<dbReference type="RefSeq" id="WP_202958022.1">
    <property type="nucleotide sequence ID" value="NZ_JAPCID010000025.1"/>
</dbReference>
<evidence type="ECO:0000313" key="2">
    <source>
        <dbReference type="EMBL" id="MDA0139423.1"/>
    </source>
</evidence>
<keyword evidence="1" id="KW-0472">Membrane</keyword>
<feature type="transmembrane region" description="Helical" evidence="1">
    <location>
        <begin position="7"/>
        <end position="30"/>
    </location>
</feature>
<dbReference type="EMBL" id="JAPCID010000025">
    <property type="protein sequence ID" value="MDA0139423.1"/>
    <property type="molecule type" value="Genomic_DNA"/>
</dbReference>
<keyword evidence="1" id="KW-0812">Transmembrane</keyword>
<accession>A0ABT4RLX1</accession>
<gene>
    <name evidence="2" type="ORF">OJ962_18110</name>
</gene>
<evidence type="ECO:0000256" key="1">
    <source>
        <dbReference type="SAM" id="Phobius"/>
    </source>
</evidence>
<feature type="transmembrane region" description="Helical" evidence="1">
    <location>
        <begin position="139"/>
        <end position="160"/>
    </location>
</feature>
<evidence type="ECO:0000313" key="3">
    <source>
        <dbReference type="Proteomes" id="UP001147700"/>
    </source>
</evidence>
<keyword evidence="3" id="KW-1185">Reference proteome</keyword>
<name>A0ABT4RLX1_9ACTN</name>
<proteinExistence type="predicted"/>
<dbReference type="Proteomes" id="UP001147700">
    <property type="component" value="Unassembled WGS sequence"/>
</dbReference>
<keyword evidence="1" id="KW-1133">Transmembrane helix</keyword>
<reference evidence="2" key="1">
    <citation type="submission" date="2022-10" db="EMBL/GenBank/DDBJ databases">
        <title>The WGS of Solirubrobacter sp. CPCC 204708.</title>
        <authorList>
            <person name="Jiang Z."/>
        </authorList>
    </citation>
    <scope>NUCLEOTIDE SEQUENCE</scope>
    <source>
        <strain evidence="2">CPCC 204708</strain>
    </source>
</reference>
<organism evidence="2 3">
    <name type="scientific">Solirubrobacter deserti</name>
    <dbReference type="NCBI Taxonomy" id="2282478"/>
    <lineage>
        <taxon>Bacteria</taxon>
        <taxon>Bacillati</taxon>
        <taxon>Actinomycetota</taxon>
        <taxon>Thermoleophilia</taxon>
        <taxon>Solirubrobacterales</taxon>
        <taxon>Solirubrobacteraceae</taxon>
        <taxon>Solirubrobacter</taxon>
    </lineage>
</organism>
<feature type="transmembrane region" description="Helical" evidence="1">
    <location>
        <begin position="110"/>
        <end position="127"/>
    </location>
</feature>
<comment type="caution">
    <text evidence="2">The sequence shown here is derived from an EMBL/GenBank/DDBJ whole genome shotgun (WGS) entry which is preliminary data.</text>
</comment>
<protein>
    <submittedName>
        <fullName evidence="2">Uncharacterized protein</fullName>
    </submittedName>
</protein>
<sequence length="163" mass="16796">MTGALRLVAWGLVVAAAAGALLVTVGVYVVHVDEPVDALPESIGSVLSLTRHNAVVALWPLALVALEWPRIPAARTVGDALAAGQVLLHGAILGSALAQQPDLWRFLPHLPFELGALALPVAAWITARRATTRTSTGLALTAATVVALVIIGAVVETYLVPLG</sequence>